<dbReference type="SUPFAM" id="SSF57756">
    <property type="entry name" value="Retrovirus zinc finger-like domains"/>
    <property type="match status" value="1"/>
</dbReference>
<dbReference type="GO" id="GO:0003676">
    <property type="term" value="F:nucleic acid binding"/>
    <property type="evidence" value="ECO:0007669"/>
    <property type="project" value="InterPro"/>
</dbReference>
<dbReference type="PROSITE" id="PS50158">
    <property type="entry name" value="ZF_CCHC"/>
    <property type="match status" value="1"/>
</dbReference>
<comment type="caution">
    <text evidence="3">The sequence shown here is derived from an EMBL/GenBank/DDBJ whole genome shotgun (WGS) entry which is preliminary data.</text>
</comment>
<organism evidence="3 4">
    <name type="scientific">Mucuna pruriens</name>
    <name type="common">Velvet bean</name>
    <name type="synonym">Dolichos pruriens</name>
    <dbReference type="NCBI Taxonomy" id="157652"/>
    <lineage>
        <taxon>Eukaryota</taxon>
        <taxon>Viridiplantae</taxon>
        <taxon>Streptophyta</taxon>
        <taxon>Embryophyta</taxon>
        <taxon>Tracheophyta</taxon>
        <taxon>Spermatophyta</taxon>
        <taxon>Magnoliopsida</taxon>
        <taxon>eudicotyledons</taxon>
        <taxon>Gunneridae</taxon>
        <taxon>Pentapetalae</taxon>
        <taxon>rosids</taxon>
        <taxon>fabids</taxon>
        <taxon>Fabales</taxon>
        <taxon>Fabaceae</taxon>
        <taxon>Papilionoideae</taxon>
        <taxon>50 kb inversion clade</taxon>
        <taxon>NPAAA clade</taxon>
        <taxon>indigoferoid/millettioid clade</taxon>
        <taxon>Phaseoleae</taxon>
        <taxon>Mucuna</taxon>
    </lineage>
</organism>
<dbReference type="PANTHER" id="PTHR35046:SF9">
    <property type="entry name" value="RNA-DIRECTED DNA POLYMERASE"/>
    <property type="match status" value="1"/>
</dbReference>
<feature type="non-terminal residue" evidence="3">
    <location>
        <position position="1"/>
    </location>
</feature>
<protein>
    <recommendedName>
        <fullName evidence="2">CCHC-type domain-containing protein</fullName>
    </recommendedName>
</protein>
<keyword evidence="1" id="KW-0862">Zinc</keyword>
<proteinExistence type="predicted"/>
<evidence type="ECO:0000313" key="4">
    <source>
        <dbReference type="Proteomes" id="UP000257109"/>
    </source>
</evidence>
<dbReference type="GO" id="GO:0008270">
    <property type="term" value="F:zinc ion binding"/>
    <property type="evidence" value="ECO:0007669"/>
    <property type="project" value="UniProtKB-KW"/>
</dbReference>
<keyword evidence="4" id="KW-1185">Reference proteome</keyword>
<dbReference type="Proteomes" id="UP000257109">
    <property type="component" value="Unassembled WGS sequence"/>
</dbReference>
<dbReference type="EMBL" id="QJKJ01001328">
    <property type="protein sequence ID" value="RDY08175.1"/>
    <property type="molecule type" value="Genomic_DNA"/>
</dbReference>
<accession>A0A371HZE7</accession>
<dbReference type="AlphaFoldDB" id="A0A371HZE7"/>
<evidence type="ECO:0000256" key="1">
    <source>
        <dbReference type="PROSITE-ProRule" id="PRU00047"/>
    </source>
</evidence>
<evidence type="ECO:0000259" key="2">
    <source>
        <dbReference type="PROSITE" id="PS50158"/>
    </source>
</evidence>
<keyword evidence="1" id="KW-0479">Metal-binding</keyword>
<dbReference type="PANTHER" id="PTHR35046">
    <property type="entry name" value="ZINC KNUCKLE (CCHC-TYPE) FAMILY PROTEIN"/>
    <property type="match status" value="1"/>
</dbReference>
<gene>
    <name evidence="3" type="ORF">CR513_07624</name>
</gene>
<name>A0A371HZE7_MUCPR</name>
<feature type="domain" description="CCHC-type" evidence="2">
    <location>
        <begin position="28"/>
        <end position="44"/>
    </location>
</feature>
<dbReference type="OrthoDB" id="1747743at2759"/>
<evidence type="ECO:0000313" key="3">
    <source>
        <dbReference type="EMBL" id="RDY08175.1"/>
    </source>
</evidence>
<dbReference type="InterPro" id="IPR036875">
    <property type="entry name" value="Znf_CCHC_sf"/>
</dbReference>
<keyword evidence="1" id="KW-0863">Zinc-finger</keyword>
<reference evidence="3" key="1">
    <citation type="submission" date="2018-05" db="EMBL/GenBank/DDBJ databases">
        <title>Draft genome of Mucuna pruriens seed.</title>
        <authorList>
            <person name="Nnadi N.E."/>
            <person name="Vos R."/>
            <person name="Hasami M.H."/>
            <person name="Devisetty U.K."/>
            <person name="Aguiy J.C."/>
        </authorList>
    </citation>
    <scope>NUCLEOTIDE SEQUENCE [LARGE SCALE GENOMIC DNA]</scope>
    <source>
        <strain evidence="3">JCA_2017</strain>
    </source>
</reference>
<sequence length="296" mass="34909">MEEVPHKERRERRYEEEPYNECLSSNIKCFKCLSKGHIALRCPNNRSMIMKEDRIVDSACSISKSSSKSQYDAYEYSLNEEGDLLVVARLLEKLKPPTLAYPESYKLQWLNNEGEIVVLCDMVPIEVAHILLGRPWQYDHKVIHDRVTNRFTFVPRGHKVILKPLSLKEVNEDQAKMKLWREKKKKKREKKSEKQMKDDLLPRMKYVQRELCLQRTLSVQNKKKMKKKCERKGGILSDFPTSLTKMLESFQGLFLEEIPRGLPPIRGIEHQIDFTIYLMRVKTTKNELIKKLIEKG</sequence>
<dbReference type="InterPro" id="IPR001878">
    <property type="entry name" value="Znf_CCHC"/>
</dbReference>